<dbReference type="SUPFAM" id="SSF142877">
    <property type="entry name" value="EndoU-like"/>
    <property type="match status" value="1"/>
</dbReference>
<name>A0A0H3M5E0_EHRRW</name>
<evidence type="ECO:0000259" key="3">
    <source>
        <dbReference type="Pfam" id="PF14436"/>
    </source>
</evidence>
<dbReference type="KEGG" id="erw:ERWE_CDS_01860"/>
<dbReference type="Proteomes" id="UP000001021">
    <property type="component" value="Chromosome"/>
</dbReference>
<feature type="chain" id="PRO_5002615332" description="Bacterial EndoU nuclease domain-containing protein" evidence="2">
    <location>
        <begin position="22"/>
        <end position="270"/>
    </location>
</feature>
<dbReference type="KEGG" id="eru:Erum1860"/>
<keyword evidence="5" id="KW-1185">Reference proteome</keyword>
<dbReference type="InterPro" id="IPR029501">
    <property type="entry name" value="EndoU_bac"/>
</dbReference>
<dbReference type="InterPro" id="IPR037227">
    <property type="entry name" value="EndoU-like"/>
</dbReference>
<dbReference type="GO" id="GO:0016787">
    <property type="term" value="F:hydrolase activity"/>
    <property type="evidence" value="ECO:0007669"/>
    <property type="project" value="UniProtKB-KW"/>
</dbReference>
<evidence type="ECO:0000256" key="2">
    <source>
        <dbReference type="SAM" id="SignalP"/>
    </source>
</evidence>
<evidence type="ECO:0000256" key="1">
    <source>
        <dbReference type="ARBA" id="ARBA00022801"/>
    </source>
</evidence>
<dbReference type="AlphaFoldDB" id="A0A0H3M5E0"/>
<dbReference type="HOGENOM" id="CLU_089587_0_0_5"/>
<keyword evidence="1" id="KW-0378">Hydrolase</keyword>
<accession>A0A0H3M5E0</accession>
<reference evidence="4 5" key="1">
    <citation type="journal article" date="2006" name="J. Bacteriol.">
        <title>Comparative genomic analysis of three strains of Ehrlichia ruminantium reveals an active process of genome size plasticity.</title>
        <authorList>
            <person name="Frutos R."/>
            <person name="Viari A."/>
            <person name="Ferraz C."/>
            <person name="Morgat A."/>
            <person name="Eychenie S."/>
            <person name="Kandassami Y."/>
            <person name="Chantal I."/>
            <person name="Bensaid A."/>
            <person name="Coissac E."/>
            <person name="Vachiery N."/>
            <person name="Demaille J."/>
            <person name="Martinez D."/>
        </authorList>
    </citation>
    <scope>NUCLEOTIDE SEQUENCE [LARGE SCALE GENOMIC DNA]</scope>
    <source>
        <strain evidence="4 5">Welgevonden</strain>
    </source>
</reference>
<gene>
    <name evidence="4" type="ordered locus">ERWE_CDS_01860</name>
</gene>
<keyword evidence="2" id="KW-0732">Signal</keyword>
<feature type="signal peptide" evidence="2">
    <location>
        <begin position="1"/>
        <end position="21"/>
    </location>
</feature>
<evidence type="ECO:0000313" key="5">
    <source>
        <dbReference type="Proteomes" id="UP000001021"/>
    </source>
</evidence>
<dbReference type="Pfam" id="PF14436">
    <property type="entry name" value="EndoU_bacteria"/>
    <property type="match status" value="1"/>
</dbReference>
<evidence type="ECO:0000313" key="4">
    <source>
        <dbReference type="EMBL" id="CAI26680.1"/>
    </source>
</evidence>
<proteinExistence type="predicted"/>
<dbReference type="EMBL" id="CR925678">
    <property type="protein sequence ID" value="CAI26680.1"/>
    <property type="molecule type" value="Genomic_DNA"/>
</dbReference>
<organism evidence="4 5">
    <name type="scientific">Ehrlichia ruminantium (strain Welgevonden)</name>
    <dbReference type="NCBI Taxonomy" id="254945"/>
    <lineage>
        <taxon>Bacteria</taxon>
        <taxon>Pseudomonadati</taxon>
        <taxon>Pseudomonadota</taxon>
        <taxon>Alphaproteobacteria</taxon>
        <taxon>Rickettsiales</taxon>
        <taxon>Anaplasmataceae</taxon>
        <taxon>Ehrlichia</taxon>
    </lineage>
</organism>
<sequence>MNFYRCIFYLYIFLVPLHSIAVTVNKNANECVDNVSGLNFFFKNTQESNCDLLVMPEMHKFDKAILDICGDWGHRPKREDFRNMLDNVEYKEYVDKIYAALDHQVFTPNADLDTFKKELVKLWFKKRGFTHIMCGEPNRKRLGGMHFFGRYVQAQQNNWAGRYYNSSDEVSDRIFTIGVVYKNRSNQLVINTKKSYDLSHADDLIIHATKAYKALAKNINLTNNRFCLYDHDNIAYALVASKDAVVTFFADLTPNCRAGEGKCNCIKDVA</sequence>
<dbReference type="GO" id="GO:0004540">
    <property type="term" value="F:RNA nuclease activity"/>
    <property type="evidence" value="ECO:0007669"/>
    <property type="project" value="UniProtKB-ARBA"/>
</dbReference>
<protein>
    <recommendedName>
        <fullName evidence="3">Bacterial EndoU nuclease domain-containing protein</fullName>
    </recommendedName>
</protein>
<feature type="domain" description="Bacterial EndoU nuclease" evidence="3">
    <location>
        <begin position="126"/>
        <end position="251"/>
    </location>
</feature>
<dbReference type="GO" id="GO:0004519">
    <property type="term" value="F:endonuclease activity"/>
    <property type="evidence" value="ECO:0007669"/>
    <property type="project" value="InterPro"/>
</dbReference>